<proteinExistence type="predicted"/>
<accession>A0A1D9MFB5</accession>
<gene>
    <name evidence="1" type="ORF">LPB142_14840</name>
</gene>
<dbReference type="EMBL" id="CP017781">
    <property type="protein sequence ID" value="AOZ70450.1"/>
    <property type="molecule type" value="Genomic_DNA"/>
</dbReference>
<dbReference type="Proteomes" id="UP000176562">
    <property type="component" value="Chromosome"/>
</dbReference>
<organism evidence="1 2">
    <name type="scientific">Rhodobacter xanthinilyticus</name>
    <dbReference type="NCBI Taxonomy" id="1850250"/>
    <lineage>
        <taxon>Bacteria</taxon>
        <taxon>Pseudomonadati</taxon>
        <taxon>Pseudomonadota</taxon>
        <taxon>Alphaproteobacteria</taxon>
        <taxon>Rhodobacterales</taxon>
        <taxon>Rhodobacter group</taxon>
        <taxon>Rhodobacter</taxon>
    </lineage>
</organism>
<evidence type="ECO:0000313" key="1">
    <source>
        <dbReference type="EMBL" id="AOZ70450.1"/>
    </source>
</evidence>
<protein>
    <submittedName>
        <fullName evidence="1">Uncharacterized protein</fullName>
    </submittedName>
</protein>
<keyword evidence="2" id="KW-1185">Reference proteome</keyword>
<sequence length="63" mass="7578">MTRHVIDQPRDRNDEARMRHFLDIARKEGVHPAVTELNERPVDRSARKVQEFLRIDREQQEDA</sequence>
<dbReference type="STRING" id="1850250.LPB142_14840"/>
<evidence type="ECO:0000313" key="2">
    <source>
        <dbReference type="Proteomes" id="UP000176562"/>
    </source>
</evidence>
<reference evidence="1 2" key="1">
    <citation type="submission" date="2016-10" db="EMBL/GenBank/DDBJ databases">
        <title>Rhodobacter sp. LPB0142, isolated from sea water.</title>
        <authorList>
            <person name="Kim E."/>
            <person name="Yi H."/>
        </authorList>
    </citation>
    <scope>NUCLEOTIDE SEQUENCE [LARGE SCALE GENOMIC DNA]</scope>
    <source>
        <strain evidence="1 2">LPB0142</strain>
    </source>
</reference>
<dbReference type="KEGG" id="rhp:LPB142_14840"/>
<dbReference type="RefSeq" id="WP_068765450.1">
    <property type="nucleotide sequence ID" value="NZ_CP017781.1"/>
</dbReference>
<dbReference type="AlphaFoldDB" id="A0A1D9MFB5"/>
<name>A0A1D9MFB5_9RHOB</name>